<evidence type="ECO:0000313" key="4">
    <source>
        <dbReference type="Proteomes" id="UP000509510"/>
    </source>
</evidence>
<feature type="compositionally biased region" description="Basic and acidic residues" evidence="1">
    <location>
        <begin position="268"/>
        <end position="277"/>
    </location>
</feature>
<feature type="region of interest" description="Disordered" evidence="1">
    <location>
        <begin position="121"/>
        <end position="147"/>
    </location>
</feature>
<feature type="compositionally biased region" description="Low complexity" evidence="1">
    <location>
        <begin position="185"/>
        <end position="201"/>
    </location>
</feature>
<feature type="compositionally biased region" description="Basic and acidic residues" evidence="1">
    <location>
        <begin position="324"/>
        <end position="335"/>
    </location>
</feature>
<gene>
    <name evidence="3" type="ORF">TRUGW13939_01740</name>
</gene>
<dbReference type="Proteomes" id="UP000509510">
    <property type="component" value="Chromosome I"/>
</dbReference>
<proteinExistence type="predicted"/>
<keyword evidence="2" id="KW-0472">Membrane</keyword>
<feature type="compositionally biased region" description="Polar residues" evidence="1">
    <location>
        <begin position="362"/>
        <end position="372"/>
    </location>
</feature>
<organism evidence="3 4">
    <name type="scientific">Talaromyces rugulosus</name>
    <name type="common">Penicillium rugulosum</name>
    <dbReference type="NCBI Taxonomy" id="121627"/>
    <lineage>
        <taxon>Eukaryota</taxon>
        <taxon>Fungi</taxon>
        <taxon>Dikarya</taxon>
        <taxon>Ascomycota</taxon>
        <taxon>Pezizomycotina</taxon>
        <taxon>Eurotiomycetes</taxon>
        <taxon>Eurotiomycetidae</taxon>
        <taxon>Eurotiales</taxon>
        <taxon>Trichocomaceae</taxon>
        <taxon>Talaromyces</taxon>
        <taxon>Talaromyces sect. Islandici</taxon>
    </lineage>
</organism>
<feature type="compositionally biased region" description="Low complexity" evidence="1">
    <location>
        <begin position="121"/>
        <end position="143"/>
    </location>
</feature>
<dbReference type="OrthoDB" id="10571821at2759"/>
<feature type="compositionally biased region" description="Basic and acidic residues" evidence="1">
    <location>
        <begin position="56"/>
        <end position="72"/>
    </location>
</feature>
<feature type="region of interest" description="Disordered" evidence="1">
    <location>
        <begin position="36"/>
        <end position="88"/>
    </location>
</feature>
<keyword evidence="2" id="KW-0812">Transmembrane</keyword>
<dbReference type="RefSeq" id="XP_035340831.1">
    <property type="nucleotide sequence ID" value="XM_035484938.1"/>
</dbReference>
<protein>
    <submittedName>
        <fullName evidence="3">Uncharacterized protein</fullName>
    </submittedName>
</protein>
<feature type="transmembrane region" description="Helical" evidence="2">
    <location>
        <begin position="153"/>
        <end position="176"/>
    </location>
</feature>
<dbReference type="KEGG" id="trg:TRUGW13939_01740"/>
<feature type="region of interest" description="Disordered" evidence="1">
    <location>
        <begin position="321"/>
        <end position="375"/>
    </location>
</feature>
<reference evidence="4" key="1">
    <citation type="submission" date="2020-06" db="EMBL/GenBank/DDBJ databases">
        <title>A chromosome-scale genome assembly of Talaromyces rugulosus W13939.</title>
        <authorList>
            <person name="Wang B."/>
            <person name="Guo L."/>
            <person name="Ye K."/>
            <person name="Wang L."/>
        </authorList>
    </citation>
    <scope>NUCLEOTIDE SEQUENCE [LARGE SCALE GENOMIC DNA]</scope>
    <source>
        <strain evidence="4">W13939</strain>
    </source>
</reference>
<evidence type="ECO:0000313" key="3">
    <source>
        <dbReference type="EMBL" id="QKX54652.1"/>
    </source>
</evidence>
<dbReference type="GeneID" id="55989250"/>
<dbReference type="EMBL" id="CP055898">
    <property type="protein sequence ID" value="QKX54652.1"/>
    <property type="molecule type" value="Genomic_DNA"/>
</dbReference>
<evidence type="ECO:0000256" key="2">
    <source>
        <dbReference type="SAM" id="Phobius"/>
    </source>
</evidence>
<sequence length="447" mass="48104">MHNRLLHLTILSSRFFTAFGAIVTLSTFIEVTKTLPPGGVPPTASKPQPEATGTSKTEHTTTQDSPQSHKSDTGPPPPPAPPSTTAGTAIQSTSIDPILSTTESGLSAWISVTSTIVPSLTLSPSSTESPTSRVSSPSATATPNSGSTINKGAIIGGASAAGAVVIALIAAAFFWWRRRQRGRDAPAAGSRNQNRSRSSVSEPTNNYRHSALRIKSTFPIFKNFKDSDEASVTSFKSRGMKSLLTGGRNSHAVPKSRIPISAPLQQHPGHDTLKDISKGPYETASQQPSLSHPPMPPIPAYINQRASNEISTMSVIEEYSAEDAGNRRSNDDNNDNRSQYNQGYPMTRPSPTGRVSRGRGPNQWSGLSSQPSRLLHRSQMTEFPRHTGGYMSMHGAMGNASYVPPARPAVRSMKNNGYYGFRDTIDSGSDYTDIPFDPRHATRYPYN</sequence>
<feature type="region of interest" description="Disordered" evidence="1">
    <location>
        <begin position="242"/>
        <end position="301"/>
    </location>
</feature>
<accession>A0A7H8QLJ8</accession>
<name>A0A7H8QLJ8_TALRU</name>
<keyword evidence="2" id="KW-1133">Transmembrane helix</keyword>
<keyword evidence="4" id="KW-1185">Reference proteome</keyword>
<dbReference type="AlphaFoldDB" id="A0A7H8QLJ8"/>
<feature type="region of interest" description="Disordered" evidence="1">
    <location>
        <begin position="183"/>
        <end position="207"/>
    </location>
</feature>
<evidence type="ECO:0000256" key="1">
    <source>
        <dbReference type="SAM" id="MobiDB-lite"/>
    </source>
</evidence>